<keyword evidence="3" id="KW-1003">Cell membrane</keyword>
<dbReference type="OrthoDB" id="9808602at2"/>
<name>A0A0R1RNU4_9LACO</name>
<dbReference type="RefSeq" id="WP_057889683.1">
    <property type="nucleotide sequence ID" value="NZ_LN898144.1"/>
</dbReference>
<accession>A0A0R1RNU4</accession>
<dbReference type="STRING" id="1423778.FC70_GL000711"/>
<protein>
    <submittedName>
        <fullName evidence="10">Undecaprenyl-phosphate galactose phosphotransferase</fullName>
    </submittedName>
</protein>
<dbReference type="GO" id="GO:0016780">
    <property type="term" value="F:phosphotransferase activity, for other substituted phosphate groups"/>
    <property type="evidence" value="ECO:0007669"/>
    <property type="project" value="TreeGrafter"/>
</dbReference>
<dbReference type="KEGG" id="lol:LACOL_0589"/>
<gene>
    <name evidence="10" type="ORF">FC70_GL000711</name>
</gene>
<keyword evidence="7 8" id="KW-0472">Membrane</keyword>
<evidence type="ECO:0000313" key="10">
    <source>
        <dbReference type="EMBL" id="KRL55115.1"/>
    </source>
</evidence>
<comment type="caution">
    <text evidence="10">The sequence shown here is derived from an EMBL/GenBank/DDBJ whole genome shotgun (WGS) entry which is preliminary data.</text>
</comment>
<dbReference type="Pfam" id="PF02397">
    <property type="entry name" value="Bac_transf"/>
    <property type="match status" value="1"/>
</dbReference>
<evidence type="ECO:0000256" key="3">
    <source>
        <dbReference type="ARBA" id="ARBA00022475"/>
    </source>
</evidence>
<evidence type="ECO:0000313" key="11">
    <source>
        <dbReference type="Proteomes" id="UP000051697"/>
    </source>
</evidence>
<sequence>MLEEKQSLIYLFFKRTVDIILSCLALICLSPVFLVIWGLYAFGSDKGPVIYKQERVGKNGRHFFIYKFRSMIVDADKVLRSDKKLYEKYVKNSYKLEPGEDPRITNFGEWLRKTSMDEMPQFVNVLRGEMSLIGPRPVVEEELQEYGDQIEKFLSVKPGAMGYWQASGRSNIGYPERSEIELYYVDHASFWFDVKILFQNLLSIVKSDGAY</sequence>
<dbReference type="AlphaFoldDB" id="A0A0R1RNU4"/>
<feature type="domain" description="Bacterial sugar transferase" evidence="9">
    <location>
        <begin position="14"/>
        <end position="205"/>
    </location>
</feature>
<feature type="transmembrane region" description="Helical" evidence="8">
    <location>
        <begin position="19"/>
        <end position="42"/>
    </location>
</feature>
<keyword evidence="11" id="KW-1185">Reference proteome</keyword>
<dbReference type="InterPro" id="IPR003362">
    <property type="entry name" value="Bact_transf"/>
</dbReference>
<evidence type="ECO:0000256" key="8">
    <source>
        <dbReference type="SAM" id="Phobius"/>
    </source>
</evidence>
<dbReference type="PATRIC" id="fig|1423778.4.peg.742"/>
<keyword evidence="6 8" id="KW-1133">Transmembrane helix</keyword>
<dbReference type="Proteomes" id="UP000051697">
    <property type="component" value="Unassembled WGS sequence"/>
</dbReference>
<dbReference type="PANTHER" id="PTHR30576:SF4">
    <property type="entry name" value="UNDECAPRENYL-PHOSPHATE GALACTOSE PHOSPHOTRANSFERASE"/>
    <property type="match status" value="1"/>
</dbReference>
<evidence type="ECO:0000259" key="9">
    <source>
        <dbReference type="Pfam" id="PF02397"/>
    </source>
</evidence>
<reference evidence="10 11" key="1">
    <citation type="journal article" date="2015" name="Genome Announc.">
        <title>Expanding the biotechnology potential of lactobacilli through comparative genomics of 213 strains and associated genera.</title>
        <authorList>
            <person name="Sun Z."/>
            <person name="Harris H.M."/>
            <person name="McCann A."/>
            <person name="Guo C."/>
            <person name="Argimon S."/>
            <person name="Zhang W."/>
            <person name="Yang X."/>
            <person name="Jeffery I.B."/>
            <person name="Cooney J.C."/>
            <person name="Kagawa T.F."/>
            <person name="Liu W."/>
            <person name="Song Y."/>
            <person name="Salvetti E."/>
            <person name="Wrobel A."/>
            <person name="Rasinkangas P."/>
            <person name="Parkhill J."/>
            <person name="Rea M.C."/>
            <person name="O'Sullivan O."/>
            <person name="Ritari J."/>
            <person name="Douillard F.P."/>
            <person name="Paul Ross R."/>
            <person name="Yang R."/>
            <person name="Briner A.E."/>
            <person name="Felis G.E."/>
            <person name="de Vos W.M."/>
            <person name="Barrangou R."/>
            <person name="Klaenhammer T.R."/>
            <person name="Caufield P.W."/>
            <person name="Cui Y."/>
            <person name="Zhang H."/>
            <person name="O'Toole P.W."/>
        </authorList>
    </citation>
    <scope>NUCLEOTIDE SEQUENCE [LARGE SCALE GENOMIC DNA]</scope>
    <source>
        <strain evidence="10 11">DSM 15707</strain>
    </source>
</reference>
<evidence type="ECO:0000256" key="7">
    <source>
        <dbReference type="ARBA" id="ARBA00023136"/>
    </source>
</evidence>
<evidence type="ECO:0000256" key="5">
    <source>
        <dbReference type="ARBA" id="ARBA00022692"/>
    </source>
</evidence>
<dbReference type="PANTHER" id="PTHR30576">
    <property type="entry name" value="COLANIC BIOSYNTHESIS UDP-GLUCOSE LIPID CARRIER TRANSFERASE"/>
    <property type="match status" value="1"/>
</dbReference>
<keyword evidence="4 10" id="KW-0808">Transferase</keyword>
<organism evidence="10 11">
    <name type="scientific">Paucilactobacillus oligofermentans DSM 15707 = LMG 22743</name>
    <dbReference type="NCBI Taxonomy" id="1423778"/>
    <lineage>
        <taxon>Bacteria</taxon>
        <taxon>Bacillati</taxon>
        <taxon>Bacillota</taxon>
        <taxon>Bacilli</taxon>
        <taxon>Lactobacillales</taxon>
        <taxon>Lactobacillaceae</taxon>
        <taxon>Paucilactobacillus</taxon>
    </lineage>
</organism>
<comment type="similarity">
    <text evidence="2">Belongs to the bacterial sugar transferase family.</text>
</comment>
<dbReference type="GO" id="GO:0005886">
    <property type="term" value="C:plasma membrane"/>
    <property type="evidence" value="ECO:0007669"/>
    <property type="project" value="UniProtKB-SubCell"/>
</dbReference>
<dbReference type="EMBL" id="AZFE01000031">
    <property type="protein sequence ID" value="KRL55115.1"/>
    <property type="molecule type" value="Genomic_DNA"/>
</dbReference>
<evidence type="ECO:0000256" key="1">
    <source>
        <dbReference type="ARBA" id="ARBA00004236"/>
    </source>
</evidence>
<keyword evidence="5 8" id="KW-0812">Transmembrane</keyword>
<evidence type="ECO:0000256" key="6">
    <source>
        <dbReference type="ARBA" id="ARBA00022989"/>
    </source>
</evidence>
<proteinExistence type="inferred from homology"/>
<evidence type="ECO:0000256" key="4">
    <source>
        <dbReference type="ARBA" id="ARBA00022679"/>
    </source>
</evidence>
<comment type="subcellular location">
    <subcellularLocation>
        <location evidence="1">Cell membrane</location>
    </subcellularLocation>
</comment>
<evidence type="ECO:0000256" key="2">
    <source>
        <dbReference type="ARBA" id="ARBA00006464"/>
    </source>
</evidence>